<dbReference type="PANTHER" id="PTHR42916:SF1">
    <property type="entry name" value="PROTEIN PHYLLO, CHLOROPLASTIC"/>
    <property type="match status" value="1"/>
</dbReference>
<dbReference type="SUPFAM" id="SSF52518">
    <property type="entry name" value="Thiamin diphosphate-binding fold (THDP-binding)"/>
    <property type="match status" value="2"/>
</dbReference>
<dbReference type="PATRIC" id="fig|1555112.3.peg.2474"/>
<comment type="cofactor">
    <cofactor evidence="7">
        <name>thiamine diphosphate</name>
        <dbReference type="ChEBI" id="CHEBI:58937"/>
    </cofactor>
    <text evidence="7">Binds 1 thiamine pyrophosphate per subunit.</text>
</comment>
<evidence type="ECO:0000256" key="2">
    <source>
        <dbReference type="ARBA" id="ARBA00022679"/>
    </source>
</evidence>
<dbReference type="Pfam" id="PF02775">
    <property type="entry name" value="TPP_enzyme_C"/>
    <property type="match status" value="1"/>
</dbReference>
<dbReference type="UniPathway" id="UPA01057">
    <property type="reaction ID" value="UER00164"/>
</dbReference>
<protein>
    <recommendedName>
        <fullName evidence="7">2-succinyl-5-enolpyruvyl-6-hydroxy-3-cyclohexene-1-carboxylate synthase</fullName>
        <shortName evidence="7">SEPHCHC synthase</shortName>
        <ecNumber evidence="7">2.2.1.9</ecNumber>
    </recommendedName>
    <alternativeName>
        <fullName evidence="7">Menaquinone biosynthesis protein MenD</fullName>
    </alternativeName>
</protein>
<dbReference type="NCBIfam" id="TIGR00173">
    <property type="entry name" value="menD"/>
    <property type="match status" value="1"/>
</dbReference>
<dbReference type="InterPro" id="IPR012001">
    <property type="entry name" value="Thiamin_PyroP_enz_TPP-bd_dom"/>
</dbReference>
<feature type="domain" description="Thiamine pyrophosphate enzyme N-terminal TPP-binding" evidence="9">
    <location>
        <begin position="19"/>
        <end position="130"/>
    </location>
</feature>
<accession>A0A0K2SMC3</accession>
<keyword evidence="6 7" id="KW-0464">Manganese</keyword>
<dbReference type="PANTHER" id="PTHR42916">
    <property type="entry name" value="2-SUCCINYL-5-ENOLPYRUVYL-6-HYDROXY-3-CYCLOHEXENE-1-CARBOXYLATE SYNTHASE"/>
    <property type="match status" value="1"/>
</dbReference>
<evidence type="ECO:0000313" key="11">
    <source>
        <dbReference type="EMBL" id="BAS28266.1"/>
    </source>
</evidence>
<comment type="function">
    <text evidence="7">Catalyzes the thiamine diphosphate-dependent decarboxylation of 2-oxoglutarate and the subsequent addition of the resulting succinic semialdehyde-thiamine pyrophosphate anion to isochorismate to yield 2-succinyl-5-enolpyruvyl-6-hydroxy-3-cyclohexene-1-carboxylate (SEPHCHC).</text>
</comment>
<evidence type="ECO:0000256" key="4">
    <source>
        <dbReference type="ARBA" id="ARBA00022842"/>
    </source>
</evidence>
<dbReference type="AlphaFoldDB" id="A0A0K2SMC3"/>
<evidence type="ECO:0000256" key="3">
    <source>
        <dbReference type="ARBA" id="ARBA00022723"/>
    </source>
</evidence>
<dbReference type="CDD" id="cd07037">
    <property type="entry name" value="TPP_PYR_MenD"/>
    <property type="match status" value="1"/>
</dbReference>
<dbReference type="InterPro" id="IPR029035">
    <property type="entry name" value="DHS-like_NAD/FAD-binding_dom"/>
</dbReference>
<dbReference type="Gene3D" id="3.40.50.1220">
    <property type="entry name" value="TPP-binding domain"/>
    <property type="match status" value="1"/>
</dbReference>
<dbReference type="HAMAP" id="MF_01659">
    <property type="entry name" value="MenD"/>
    <property type="match status" value="1"/>
</dbReference>
<keyword evidence="3 7" id="KW-0479">Metal-binding</keyword>
<comment type="catalytic activity">
    <reaction evidence="7">
        <text>isochorismate + 2-oxoglutarate + H(+) = 5-enolpyruvoyl-6-hydroxy-2-succinyl-cyclohex-3-ene-1-carboxylate + CO2</text>
        <dbReference type="Rhea" id="RHEA:25593"/>
        <dbReference type="ChEBI" id="CHEBI:15378"/>
        <dbReference type="ChEBI" id="CHEBI:16526"/>
        <dbReference type="ChEBI" id="CHEBI:16810"/>
        <dbReference type="ChEBI" id="CHEBI:29780"/>
        <dbReference type="ChEBI" id="CHEBI:58818"/>
        <dbReference type="EC" id="2.2.1.9"/>
    </reaction>
</comment>
<dbReference type="GO" id="GO:0009234">
    <property type="term" value="P:menaquinone biosynthetic process"/>
    <property type="evidence" value="ECO:0007669"/>
    <property type="project" value="UniProtKB-UniRule"/>
</dbReference>
<dbReference type="SUPFAM" id="SSF52467">
    <property type="entry name" value="DHS-like NAD/FAD-binding domain"/>
    <property type="match status" value="1"/>
</dbReference>
<reference evidence="12" key="1">
    <citation type="submission" date="2015-07" db="EMBL/GenBank/DDBJ databases">
        <title>Complete genome sequence and phylogenetic analysis of Limnochorda pilosa.</title>
        <authorList>
            <person name="Watanabe M."/>
            <person name="Kojima H."/>
            <person name="Fukui M."/>
        </authorList>
    </citation>
    <scope>NUCLEOTIDE SEQUENCE [LARGE SCALE GENOMIC DNA]</scope>
    <source>
        <strain evidence="12">HC45</strain>
    </source>
</reference>
<evidence type="ECO:0000259" key="8">
    <source>
        <dbReference type="Pfam" id="PF02775"/>
    </source>
</evidence>
<dbReference type="EC" id="2.2.1.9" evidence="7"/>
<dbReference type="GO" id="GO:0070204">
    <property type="term" value="F:2-succinyl-5-enolpyruvyl-6-hydroxy-3-cyclohexene-1-carboxylic-acid synthase activity"/>
    <property type="evidence" value="ECO:0007669"/>
    <property type="project" value="UniProtKB-UniRule"/>
</dbReference>
<keyword evidence="1 7" id="KW-0474">Menaquinone biosynthesis</keyword>
<evidence type="ECO:0000256" key="1">
    <source>
        <dbReference type="ARBA" id="ARBA00022428"/>
    </source>
</evidence>
<evidence type="ECO:0000259" key="9">
    <source>
        <dbReference type="Pfam" id="PF02776"/>
    </source>
</evidence>
<dbReference type="InterPro" id="IPR004433">
    <property type="entry name" value="MenaQ_synth_MenD"/>
</dbReference>
<sequence length="631" mass="66528">MNAWEAAGTPEAAHVYLSALMEALVQAGVHHLVFCPGSRSTPVLLTAHRTPNLRLWQHVDERSAGFFALGMARALGEPVAVLVTSGTAAANLHPAVAEARYGRVPLVLLTADRPRELREVGAPQTIDQVGLFGPHAKASLELPLPEGSPRMVRHAQATGARAAALAREAPAGPVHLNLPLREPLIPRPPAAGPGEEGLASRNAPAATLGGIRVEAGRRSLEPEAIASLAEELLAVRRGLVVVGPQDDPSLAGPVARLAQRLGWPLLADPLSQLRQGPAGGGQEAAPRITTYDAFLRVPGAFERLAPGGVLRLGAAPVSKVLGQFLEHHAGVPQWVVDEAPAWRDPAQTATRMVWAEPRRLAEQLTAALSAGEGAADPARALDPLGVPERPWTGASDRAETPWLEMWRRLEEASAGALAEAVHAPEPGELFEGRVFAELASLLPEGSLLFAGNSMPVRDLDAFHRGAAGVRVLANRGASGIDGVVSSALGAAAGGGDGPAVLVLGDLSLYHDLNGLLAARLHRIPLTVVLLHNDGGGIFSFLPQATLGDAFEPLFATPTGLDFRPAVEMYGGRLLRPAGWEAFREAVRTGLEERALTVVEVRSERKRNAALHREAWRRVEAAVAPILEVARP</sequence>
<dbReference type="InterPro" id="IPR029061">
    <property type="entry name" value="THDP-binding"/>
</dbReference>
<dbReference type="CDD" id="cd02009">
    <property type="entry name" value="TPP_SHCHC_synthase"/>
    <property type="match status" value="1"/>
</dbReference>
<keyword evidence="4 7" id="KW-0460">Magnesium</keyword>
<dbReference type="EMBL" id="AP014924">
    <property type="protein sequence ID" value="BAS28266.1"/>
    <property type="molecule type" value="Genomic_DNA"/>
</dbReference>
<dbReference type="GO" id="GO:0000287">
    <property type="term" value="F:magnesium ion binding"/>
    <property type="evidence" value="ECO:0007669"/>
    <property type="project" value="UniProtKB-UniRule"/>
</dbReference>
<evidence type="ECO:0000313" key="12">
    <source>
        <dbReference type="Proteomes" id="UP000065807"/>
    </source>
</evidence>
<dbReference type="GO" id="GO:0030145">
    <property type="term" value="F:manganese ion binding"/>
    <property type="evidence" value="ECO:0007669"/>
    <property type="project" value="UniProtKB-UniRule"/>
</dbReference>
<keyword evidence="2 7" id="KW-0808">Transferase</keyword>
<comment type="similarity">
    <text evidence="7">Belongs to the TPP enzyme family. MenD subfamily.</text>
</comment>
<name>A0A0K2SMC3_LIMPI</name>
<organism evidence="11 12">
    <name type="scientific">Limnochorda pilosa</name>
    <dbReference type="NCBI Taxonomy" id="1555112"/>
    <lineage>
        <taxon>Bacteria</taxon>
        <taxon>Bacillati</taxon>
        <taxon>Bacillota</taxon>
        <taxon>Limnochordia</taxon>
        <taxon>Limnochordales</taxon>
        <taxon>Limnochordaceae</taxon>
        <taxon>Limnochorda</taxon>
    </lineage>
</organism>
<evidence type="ECO:0000256" key="7">
    <source>
        <dbReference type="HAMAP-Rule" id="MF_01659"/>
    </source>
</evidence>
<comment type="pathway">
    <text evidence="7">Quinol/quinone metabolism; 1,4-dihydroxy-2-naphthoate biosynthesis; 1,4-dihydroxy-2-naphthoate from chorismate: step 2/7.</text>
</comment>
<keyword evidence="12" id="KW-1185">Reference proteome</keyword>
<dbReference type="InterPro" id="IPR011766">
    <property type="entry name" value="TPP_enzyme_TPP-bd"/>
</dbReference>
<feature type="domain" description="Menaquinone biosynthesis protein MenD middle" evidence="10">
    <location>
        <begin position="234"/>
        <end position="363"/>
    </location>
</feature>
<dbReference type="UniPathway" id="UPA00079"/>
<dbReference type="RefSeq" id="WP_198409515.1">
    <property type="nucleotide sequence ID" value="NZ_AP014924.1"/>
</dbReference>
<feature type="domain" description="Thiamine pyrophosphate enzyme TPP-binding" evidence="8">
    <location>
        <begin position="483"/>
        <end position="600"/>
    </location>
</feature>
<dbReference type="InterPro" id="IPR032264">
    <property type="entry name" value="MenD_middle"/>
</dbReference>
<dbReference type="KEGG" id="lpil:LIP_2425"/>
<keyword evidence="5 7" id="KW-0786">Thiamine pyrophosphate</keyword>
<evidence type="ECO:0000256" key="5">
    <source>
        <dbReference type="ARBA" id="ARBA00023052"/>
    </source>
</evidence>
<gene>
    <name evidence="7" type="primary">menD</name>
    <name evidence="11" type="ORF">LIP_2425</name>
</gene>
<dbReference type="GO" id="GO:0030976">
    <property type="term" value="F:thiamine pyrophosphate binding"/>
    <property type="evidence" value="ECO:0007669"/>
    <property type="project" value="UniProtKB-UniRule"/>
</dbReference>
<dbReference type="Proteomes" id="UP000065807">
    <property type="component" value="Chromosome"/>
</dbReference>
<evidence type="ECO:0000259" key="10">
    <source>
        <dbReference type="Pfam" id="PF16582"/>
    </source>
</evidence>
<proteinExistence type="inferred from homology"/>
<comment type="pathway">
    <text evidence="7">Quinol/quinone metabolism; menaquinone biosynthesis.</text>
</comment>
<dbReference type="STRING" id="1555112.LIP_2425"/>
<dbReference type="Pfam" id="PF02776">
    <property type="entry name" value="TPP_enzyme_N"/>
    <property type="match status" value="1"/>
</dbReference>
<comment type="cofactor">
    <cofactor evidence="7">
        <name>Mg(2+)</name>
        <dbReference type="ChEBI" id="CHEBI:18420"/>
    </cofactor>
    <cofactor evidence="7">
        <name>Mn(2+)</name>
        <dbReference type="ChEBI" id="CHEBI:29035"/>
    </cofactor>
</comment>
<dbReference type="Gene3D" id="3.40.50.970">
    <property type="match status" value="2"/>
</dbReference>
<dbReference type="Pfam" id="PF16582">
    <property type="entry name" value="TPP_enzyme_M_2"/>
    <property type="match status" value="1"/>
</dbReference>
<comment type="subunit">
    <text evidence="7">Homodimer.</text>
</comment>
<reference evidence="12" key="2">
    <citation type="journal article" date="2016" name="Int. J. Syst. Evol. Microbiol.">
        <title>Complete genome sequence and cell structure of Limnochorda pilosa, a Gram-negative spore-former within the phylum Firmicutes.</title>
        <authorList>
            <person name="Watanabe M."/>
            <person name="Kojima H."/>
            <person name="Fukui M."/>
        </authorList>
    </citation>
    <scope>NUCLEOTIDE SEQUENCE [LARGE SCALE GENOMIC DNA]</scope>
    <source>
        <strain evidence="12">HC45</strain>
    </source>
</reference>
<evidence type="ECO:0000256" key="6">
    <source>
        <dbReference type="ARBA" id="ARBA00023211"/>
    </source>
</evidence>